<reference evidence="3" key="1">
    <citation type="submission" date="2020-11" db="EMBL/GenBank/DDBJ databases">
        <authorList>
            <person name="Whitehead M."/>
        </authorList>
    </citation>
    <scope>NUCLEOTIDE SEQUENCE</scope>
    <source>
        <strain evidence="3">EGII</strain>
    </source>
</reference>
<comment type="caution">
    <text evidence="3">The sequence shown here is derived from an EMBL/GenBank/DDBJ whole genome shotgun (WGS) entry which is preliminary data.</text>
</comment>
<evidence type="ECO:0000313" key="4">
    <source>
        <dbReference type="Proteomes" id="UP000606786"/>
    </source>
</evidence>
<proteinExistence type="predicted"/>
<feature type="region of interest" description="Disordered" evidence="1">
    <location>
        <begin position="92"/>
        <end position="128"/>
    </location>
</feature>
<evidence type="ECO:0000313" key="3">
    <source>
        <dbReference type="EMBL" id="CAD7011429.1"/>
    </source>
</evidence>
<protein>
    <submittedName>
        <fullName evidence="3">(Mediterranean fruit fly) hypothetical protein</fullName>
    </submittedName>
</protein>
<organism evidence="3 4">
    <name type="scientific">Ceratitis capitata</name>
    <name type="common">Mediterranean fruit fly</name>
    <name type="synonym">Tephritis capitata</name>
    <dbReference type="NCBI Taxonomy" id="7213"/>
    <lineage>
        <taxon>Eukaryota</taxon>
        <taxon>Metazoa</taxon>
        <taxon>Ecdysozoa</taxon>
        <taxon>Arthropoda</taxon>
        <taxon>Hexapoda</taxon>
        <taxon>Insecta</taxon>
        <taxon>Pterygota</taxon>
        <taxon>Neoptera</taxon>
        <taxon>Endopterygota</taxon>
        <taxon>Diptera</taxon>
        <taxon>Brachycera</taxon>
        <taxon>Muscomorpha</taxon>
        <taxon>Tephritoidea</taxon>
        <taxon>Tephritidae</taxon>
        <taxon>Ceratitis</taxon>
        <taxon>Ceratitis</taxon>
    </lineage>
</organism>
<dbReference type="Pfam" id="PF08398">
    <property type="entry name" value="Phospholip_A2_4"/>
    <property type="match status" value="1"/>
</dbReference>
<gene>
    <name evidence="3" type="ORF">CCAP1982_LOCUS19529</name>
</gene>
<evidence type="ECO:0000256" key="1">
    <source>
        <dbReference type="SAM" id="MobiDB-lite"/>
    </source>
</evidence>
<feature type="domain" description="Phospholipase A2-like" evidence="2">
    <location>
        <begin position="7"/>
        <end position="74"/>
    </location>
</feature>
<dbReference type="Proteomes" id="UP000606786">
    <property type="component" value="Unassembled WGS sequence"/>
</dbReference>
<name>A0A811VB88_CERCA</name>
<dbReference type="AlphaFoldDB" id="A0A811VB88"/>
<dbReference type="GO" id="GO:0005198">
    <property type="term" value="F:structural molecule activity"/>
    <property type="evidence" value="ECO:0007669"/>
    <property type="project" value="InterPro"/>
</dbReference>
<accession>A0A811VB88</accession>
<keyword evidence="4" id="KW-1185">Reference proteome</keyword>
<sequence length="128" mass="15099">MVLGRDGFTYPYHNYLGPRNTIYKDDESVDEADLDAYIHDLEYELASSDQDIRHADREAINNFISDFKKDYSFAEFPVCWIIIRKRCKKHRKIRKSQKEQVTEKMTPQNPESRYLGPPTSTHRPGQQS</sequence>
<dbReference type="EMBL" id="CAJHJT010000056">
    <property type="protein sequence ID" value="CAD7011429.1"/>
    <property type="molecule type" value="Genomic_DNA"/>
</dbReference>
<evidence type="ECO:0000259" key="2">
    <source>
        <dbReference type="Pfam" id="PF08398"/>
    </source>
</evidence>
<feature type="compositionally biased region" description="Polar residues" evidence="1">
    <location>
        <begin position="118"/>
        <end position="128"/>
    </location>
</feature>
<dbReference type="InterPro" id="IPR013607">
    <property type="entry name" value="Phospholipase_A2-like"/>
</dbReference>